<dbReference type="InterPro" id="IPR009079">
    <property type="entry name" value="4_helix_cytokine-like_core"/>
</dbReference>
<organism evidence="8">
    <name type="scientific">Heterocephalus glaber</name>
    <name type="common">Naked mole rat</name>
    <dbReference type="NCBI Taxonomy" id="10181"/>
    <lineage>
        <taxon>Eukaryota</taxon>
        <taxon>Metazoa</taxon>
        <taxon>Chordata</taxon>
        <taxon>Craniata</taxon>
        <taxon>Vertebrata</taxon>
        <taxon>Euteleostomi</taxon>
        <taxon>Mammalia</taxon>
        <taxon>Eutheria</taxon>
        <taxon>Euarchontoglires</taxon>
        <taxon>Glires</taxon>
        <taxon>Rodentia</taxon>
        <taxon>Hystricomorpha</taxon>
        <taxon>Bathyergidae</taxon>
        <taxon>Heterocephalus</taxon>
    </lineage>
</organism>
<keyword evidence="3 7" id="KW-0202">Cytokine</keyword>
<dbReference type="EMBL" id="GEBF01000889">
    <property type="protein sequence ID" value="JAO02744.1"/>
    <property type="molecule type" value="Transcribed_RNA"/>
</dbReference>
<dbReference type="Pfam" id="PF00143">
    <property type="entry name" value="Interferon"/>
    <property type="match status" value="1"/>
</dbReference>
<evidence type="ECO:0000256" key="7">
    <source>
        <dbReference type="RuleBase" id="RU000436"/>
    </source>
</evidence>
<dbReference type="SUPFAM" id="SSF47266">
    <property type="entry name" value="4-helical cytokines"/>
    <property type="match status" value="1"/>
</dbReference>
<dbReference type="PROSITE" id="PS00252">
    <property type="entry name" value="INTERFERON_A_B_D"/>
    <property type="match status" value="1"/>
</dbReference>
<evidence type="ECO:0000256" key="6">
    <source>
        <dbReference type="ARBA" id="ARBA00023157"/>
    </source>
</evidence>
<dbReference type="OMA" id="CSWEISR"/>
<dbReference type="PANTHER" id="PTHR11691:SF6">
    <property type="entry name" value="INTERFERON KAPPA"/>
    <property type="match status" value="1"/>
</dbReference>
<reference evidence="8" key="1">
    <citation type="submission" date="2015-10" db="EMBL/GenBank/DDBJ databases">
        <title>FRAMA: From RNA-seq data to annotated mRNA assemblies.</title>
        <authorList>
            <person name="Bens M."/>
            <person name="Sahm A."/>
            <person name="Jahn N."/>
            <person name="Morhart M."/>
            <person name="Holtze S."/>
            <person name="Hildebrandt T.B."/>
            <person name="Platzer M."/>
            <person name="Szafranski K."/>
        </authorList>
    </citation>
    <scope>NUCLEOTIDE SEQUENCE</scope>
    <source>
        <tissue evidence="8">Testis</tissue>
    </source>
</reference>
<dbReference type="GO" id="GO:0005615">
    <property type="term" value="C:extracellular space"/>
    <property type="evidence" value="ECO:0007669"/>
    <property type="project" value="UniProtKB-KW"/>
</dbReference>
<keyword evidence="4" id="KW-0964">Secreted</keyword>
<evidence type="ECO:0000256" key="4">
    <source>
        <dbReference type="ARBA" id="ARBA00022525"/>
    </source>
</evidence>
<evidence type="ECO:0000256" key="2">
    <source>
        <dbReference type="ARBA" id="ARBA00011033"/>
    </source>
</evidence>
<dbReference type="AlphaFoldDB" id="A0A0P6JLQ1"/>
<keyword evidence="6" id="KW-1015">Disulfide bond</keyword>
<evidence type="ECO:0000256" key="3">
    <source>
        <dbReference type="ARBA" id="ARBA00022514"/>
    </source>
</evidence>
<name>A0A0P6JLQ1_HETGA</name>
<accession>A0A0P6JLQ1</accession>
<comment type="similarity">
    <text evidence="2 7">Belongs to the alpha/beta interferon family.</text>
</comment>
<dbReference type="GO" id="GO:0051607">
    <property type="term" value="P:defense response to virus"/>
    <property type="evidence" value="ECO:0007669"/>
    <property type="project" value="UniProtKB-KW"/>
</dbReference>
<dbReference type="Gene3D" id="1.20.1250.10">
    <property type="match status" value="1"/>
</dbReference>
<comment type="subcellular location">
    <subcellularLocation>
        <location evidence="1">Secreted</location>
    </subcellularLocation>
</comment>
<dbReference type="GO" id="GO:0005126">
    <property type="term" value="F:cytokine receptor binding"/>
    <property type="evidence" value="ECO:0007669"/>
    <property type="project" value="InterPro"/>
</dbReference>
<gene>
    <name evidence="8" type="primary">IFNK</name>
</gene>
<dbReference type="SMART" id="SM00076">
    <property type="entry name" value="IFabd"/>
    <property type="match status" value="1"/>
</dbReference>
<evidence type="ECO:0000256" key="5">
    <source>
        <dbReference type="ARBA" id="ARBA00023118"/>
    </source>
</evidence>
<evidence type="ECO:0000313" key="8">
    <source>
        <dbReference type="EMBL" id="JAO02744.1"/>
    </source>
</evidence>
<keyword evidence="5 7" id="KW-0051">Antiviral defense</keyword>
<dbReference type="GO" id="GO:0005125">
    <property type="term" value="F:cytokine activity"/>
    <property type="evidence" value="ECO:0007669"/>
    <property type="project" value="UniProtKB-KW"/>
</dbReference>
<dbReference type="InterPro" id="IPR000471">
    <property type="entry name" value="Interferon_alpha/beta/delta"/>
</dbReference>
<sequence length="235" mass="28209">MKEDVKHNCQPWVVQNFFAHTKNMRTQADMIPKYLRLVYFVGLFIRHIQSQDCTLQNVRLSTVTKENVRLLSSVSNPLPLRCLREIKAFGLPQNILSYSQHVERDIKEVFYDIIIQAFNIFSRHTSDSTWKEEYLTQIKSELAEQREYLEQCLKEEKKENKGMQEMKTHELEHSGVQVVQQSKLALRGYFQRIENYLKDKKYSYCAWKIVQVEIKRCFFYFLKFIKLPRGNKVYF</sequence>
<protein>
    <submittedName>
        <fullName evidence="8">Interferon kappa</fullName>
    </submittedName>
</protein>
<dbReference type="PANTHER" id="PTHR11691">
    <property type="entry name" value="TYPE I INTERFERON"/>
    <property type="match status" value="1"/>
</dbReference>
<evidence type="ECO:0000256" key="1">
    <source>
        <dbReference type="ARBA" id="ARBA00004613"/>
    </source>
</evidence>
<proteinExistence type="inferred from homology"/>